<dbReference type="CDD" id="cd00063">
    <property type="entry name" value="FN3"/>
    <property type="match status" value="3"/>
</dbReference>
<evidence type="ECO:0000256" key="7">
    <source>
        <dbReference type="ARBA" id="ARBA00022801"/>
    </source>
</evidence>
<dbReference type="PANTHER" id="PTHR19134">
    <property type="entry name" value="RECEPTOR-TYPE TYROSINE-PROTEIN PHOSPHATASE"/>
    <property type="match status" value="1"/>
</dbReference>
<keyword evidence="13" id="KW-0393">Immunoglobulin domain</keyword>
<dbReference type="InterPro" id="IPR007110">
    <property type="entry name" value="Ig-like_dom"/>
</dbReference>
<keyword evidence="9" id="KW-1133">Transmembrane helix</keyword>
<dbReference type="PROSITE" id="PS50055">
    <property type="entry name" value="TYR_PHOSPHATASE_PTP"/>
    <property type="match status" value="2"/>
</dbReference>
<evidence type="ECO:0000256" key="10">
    <source>
        <dbReference type="ARBA" id="ARBA00023136"/>
    </source>
</evidence>
<evidence type="ECO:0000313" key="21">
    <source>
        <dbReference type="Proteomes" id="UP001154078"/>
    </source>
</evidence>
<gene>
    <name evidence="20" type="ORF">MELIAE_LOCUS11514</name>
</gene>
<dbReference type="InterPro" id="IPR029021">
    <property type="entry name" value="Prot-tyrosine_phosphatase-like"/>
</dbReference>
<keyword evidence="7" id="KW-0378">Hydrolase</keyword>
<feature type="domain" description="Fibronectin type-III" evidence="19">
    <location>
        <begin position="440"/>
        <end position="552"/>
    </location>
</feature>
<dbReference type="GO" id="GO:0016020">
    <property type="term" value="C:membrane"/>
    <property type="evidence" value="ECO:0007669"/>
    <property type="project" value="UniProtKB-SubCell"/>
</dbReference>
<evidence type="ECO:0000313" key="20">
    <source>
        <dbReference type="EMBL" id="CAH0562389.1"/>
    </source>
</evidence>
<dbReference type="Pfam" id="PF00041">
    <property type="entry name" value="fn3"/>
    <property type="match status" value="3"/>
</dbReference>
<dbReference type="Gene3D" id="3.90.190.10">
    <property type="entry name" value="Protein tyrosine phosphatase superfamily"/>
    <property type="match status" value="2"/>
</dbReference>
<evidence type="ECO:0000256" key="14">
    <source>
        <dbReference type="ARBA" id="ARBA00051722"/>
    </source>
</evidence>
<evidence type="ECO:0000259" key="17">
    <source>
        <dbReference type="PROSITE" id="PS50056"/>
    </source>
</evidence>
<dbReference type="SMART" id="SM00404">
    <property type="entry name" value="PTPc_motif"/>
    <property type="match status" value="2"/>
</dbReference>
<evidence type="ECO:0000259" key="16">
    <source>
        <dbReference type="PROSITE" id="PS50055"/>
    </source>
</evidence>
<dbReference type="InterPro" id="IPR013098">
    <property type="entry name" value="Ig_I-set"/>
</dbReference>
<evidence type="ECO:0000256" key="5">
    <source>
        <dbReference type="ARBA" id="ARBA00022729"/>
    </source>
</evidence>
<dbReference type="SMART" id="SM00408">
    <property type="entry name" value="IGc2"/>
    <property type="match status" value="2"/>
</dbReference>
<dbReference type="Proteomes" id="UP001154078">
    <property type="component" value="Chromosome 8"/>
</dbReference>
<keyword evidence="8" id="KW-0904">Protein phosphatase</keyword>
<feature type="domain" description="Tyrosine specific protein phosphatases" evidence="17">
    <location>
        <begin position="1019"/>
        <end position="1090"/>
    </location>
</feature>
<sequence length="1397" mass="160007">MFSQAHYSILLFILCLFSTSYKINCNLIDPLSYTEDDKELNMTIKVLRHEDHNKLPLGDNVTIICKTKWMTSKMWWTFNEKNISEQEGFKLEMESENINKESGNKYEVSILHILKIDFGHVGDYVCHAANENVTDLDRHSIILNVTSPAQIVQISSPIFAKIHESVTLVCLVQGYPIEEVMWFKEDKLIVEGSKMESINSTLKNSTLSIEEVKKSDNGSYICKSTNGVLRVNASSAIMVLDKPQITIDFIKAIATNKIYLNWTVNDGNSPDLKYTIQYMKKGDSNWIYYKNEIKGKNTSCILKDNFKNGTEYTIRMMATNKQGDSQYYTADAIEMLDEDPVFIPVVTVTGVTTSSITIKWTTPHDKIKEHIHYFNLIMNNSSERLEAYHPASKDNLYMFSELESATTYVFQVSACSEYTKECGASSEPVNGTTMDGMSGPPTNVTVECRFDNISHTSFVYVTWRPPITPHGTITSYNVHLEGSASYVNEQGLLEQITWGPKVTNVNEKNPVTRFYNVSANTNYTVKLAGVTRLRKNGESVETSCTMPPTLPDKQKLSRISWRKMEQEQEKWIFKLSMPRVSERNGPICCYRIYLVRMEDQQKLAELPTPEDLTIVSYMQAHRTPRGGAYVAEMFSSTTFHQEVFLGDDQVFNSSNTECDECIGLRPYNTPREEKINKVTNNTANRVRRQNEKLDDPLPPYDGNLDISSNYTAFVEIIVRSSDTTFLAAYSNYLEMLSPGPEVVAAPAVDTIGLTVQVLCALFIVILLIFGTLCILHRYTKQAHAQAVEMITFRTSLRSLRGRQRLVSLNPPDMCPISKGDLVSAYVERHRDSDYGFQQEFELLPDRFSDRTTRSSDTRENVYKNRYPDIKAYDQTRVKLSQVDSIAGSDYVNANFVMGYKERKKFICAQGPMDTTVNDFWRMIWEQHLELILMLTNLEEYSKTKCAKYWPDKCDGDKSFGDITVTHVQETRFSDYIVRDLKISRATTGGSKDLEERRITQYHYLVWKDFMAPEHPNGIIKFIKRVNEAYSIEKGCILVHCSAGVGRTGTLVAMDCLLQQFKEEGSVSIFNTICDLRHQRNFLVQSLKQYIFIYRALMEVAQYGDTEIGAHELKATVDKLRQCDKDKVKCPLEEQFENIVNAFEDRKSCSVAGGEENREKNRSDSVLPYDRNRFILTPLSGKEHSTYINASLIEGYDNCESFIITQDPLENTVSDFWRMIAEQGISVIVMMSEVGDNKCTRYWPEEEERTYDHITVRYAQAETCPYYTRREMFVKSRDGEEQKVIHLQYHGWPTVDGEVPEVTRGMIELVDHGQSAVVKNEYSASMVVHCNLGSDRSSMFVGLTILVQQLRTEKRVDIFTVVRKLRSQRHALINSYAQYEFLHRAIVNYADLHGLCEK</sequence>
<dbReference type="SMART" id="SM00194">
    <property type="entry name" value="PTPc"/>
    <property type="match status" value="2"/>
</dbReference>
<dbReference type="EC" id="3.1.3.48" evidence="3"/>
<dbReference type="Gene3D" id="2.60.40.10">
    <property type="entry name" value="Immunoglobulins"/>
    <property type="match status" value="5"/>
</dbReference>
<evidence type="ECO:0000256" key="1">
    <source>
        <dbReference type="ARBA" id="ARBA00004167"/>
    </source>
</evidence>
<dbReference type="InterPro" id="IPR036116">
    <property type="entry name" value="FN3_sf"/>
</dbReference>
<dbReference type="PROSITE" id="PS00383">
    <property type="entry name" value="TYR_PHOSPHATASE_1"/>
    <property type="match status" value="2"/>
</dbReference>
<dbReference type="GO" id="GO:0048666">
    <property type="term" value="P:neuron development"/>
    <property type="evidence" value="ECO:0007669"/>
    <property type="project" value="UniProtKB-ARBA"/>
</dbReference>
<name>A0A9P0BFK4_BRAAE</name>
<evidence type="ECO:0000256" key="15">
    <source>
        <dbReference type="SAM" id="SignalP"/>
    </source>
</evidence>
<dbReference type="InterPro" id="IPR003598">
    <property type="entry name" value="Ig_sub2"/>
</dbReference>
<keyword evidence="6" id="KW-0677">Repeat</keyword>
<dbReference type="Pfam" id="PF07679">
    <property type="entry name" value="I-set"/>
    <property type="match status" value="1"/>
</dbReference>
<comment type="catalytic activity">
    <reaction evidence="14">
        <text>O-phospho-L-tyrosyl-[protein] + H2O = L-tyrosyl-[protein] + phosphate</text>
        <dbReference type="Rhea" id="RHEA:10684"/>
        <dbReference type="Rhea" id="RHEA-COMP:10136"/>
        <dbReference type="Rhea" id="RHEA-COMP:20101"/>
        <dbReference type="ChEBI" id="CHEBI:15377"/>
        <dbReference type="ChEBI" id="CHEBI:43474"/>
        <dbReference type="ChEBI" id="CHEBI:46858"/>
        <dbReference type="ChEBI" id="CHEBI:61978"/>
        <dbReference type="EC" id="3.1.3.48"/>
    </reaction>
</comment>
<keyword evidence="5 15" id="KW-0732">Signal</keyword>
<comment type="subcellular location">
    <subcellularLocation>
        <location evidence="1">Membrane</location>
        <topology evidence="1">Single-pass membrane protein</topology>
    </subcellularLocation>
</comment>
<dbReference type="EMBL" id="OV121139">
    <property type="protein sequence ID" value="CAH0562389.1"/>
    <property type="molecule type" value="Genomic_DNA"/>
</dbReference>
<dbReference type="InterPro" id="IPR003595">
    <property type="entry name" value="Tyr_Pase_cat"/>
</dbReference>
<keyword evidence="4" id="KW-0812">Transmembrane</keyword>
<accession>A0A9P0BFK4</accession>
<evidence type="ECO:0000256" key="11">
    <source>
        <dbReference type="ARBA" id="ARBA00023157"/>
    </source>
</evidence>
<evidence type="ECO:0000259" key="19">
    <source>
        <dbReference type="PROSITE" id="PS50853"/>
    </source>
</evidence>
<dbReference type="PROSITE" id="PS50056">
    <property type="entry name" value="TYR_PHOSPHATASE_2"/>
    <property type="match status" value="2"/>
</dbReference>
<dbReference type="SMART" id="SM00409">
    <property type="entry name" value="IG"/>
    <property type="match status" value="2"/>
</dbReference>
<dbReference type="SUPFAM" id="SSF52799">
    <property type="entry name" value="(Phosphotyrosine protein) phosphatases II"/>
    <property type="match status" value="2"/>
</dbReference>
<dbReference type="CDD" id="cd00047">
    <property type="entry name" value="PTPc"/>
    <property type="match status" value="2"/>
</dbReference>
<evidence type="ECO:0000256" key="3">
    <source>
        <dbReference type="ARBA" id="ARBA00013064"/>
    </source>
</evidence>
<dbReference type="InterPro" id="IPR003599">
    <property type="entry name" value="Ig_sub"/>
</dbReference>
<evidence type="ECO:0000256" key="8">
    <source>
        <dbReference type="ARBA" id="ARBA00022912"/>
    </source>
</evidence>
<keyword evidence="12" id="KW-0675">Receptor</keyword>
<dbReference type="GO" id="GO:0009653">
    <property type="term" value="P:anatomical structure morphogenesis"/>
    <property type="evidence" value="ECO:0007669"/>
    <property type="project" value="UniProtKB-ARBA"/>
</dbReference>
<feature type="chain" id="PRO_5040453838" description="protein-tyrosine-phosphatase" evidence="15">
    <location>
        <begin position="26"/>
        <end position="1397"/>
    </location>
</feature>
<feature type="domain" description="Ig-like" evidence="18">
    <location>
        <begin position="148"/>
        <end position="238"/>
    </location>
</feature>
<evidence type="ECO:0000256" key="9">
    <source>
        <dbReference type="ARBA" id="ARBA00022989"/>
    </source>
</evidence>
<evidence type="ECO:0000259" key="18">
    <source>
        <dbReference type="PROSITE" id="PS50835"/>
    </source>
</evidence>
<evidence type="ECO:0000256" key="12">
    <source>
        <dbReference type="ARBA" id="ARBA00023170"/>
    </source>
</evidence>
<feature type="signal peptide" evidence="15">
    <location>
        <begin position="1"/>
        <end position="25"/>
    </location>
</feature>
<feature type="domain" description="Tyrosine-protein phosphatase" evidence="16">
    <location>
        <begin position="1131"/>
        <end position="1388"/>
    </location>
</feature>
<dbReference type="InterPro" id="IPR013783">
    <property type="entry name" value="Ig-like_fold"/>
</dbReference>
<evidence type="ECO:0000256" key="6">
    <source>
        <dbReference type="ARBA" id="ARBA00022737"/>
    </source>
</evidence>
<evidence type="ECO:0000256" key="13">
    <source>
        <dbReference type="ARBA" id="ARBA00023319"/>
    </source>
</evidence>
<dbReference type="InterPro" id="IPR003961">
    <property type="entry name" value="FN3_dom"/>
</dbReference>
<dbReference type="OrthoDB" id="6058203at2759"/>
<dbReference type="FunFam" id="3.90.190.10:FF:000092">
    <property type="entry name" value="Tyrosine-protein phosphatase 69D"/>
    <property type="match status" value="1"/>
</dbReference>
<protein>
    <recommendedName>
        <fullName evidence="3">protein-tyrosine-phosphatase</fullName>
        <ecNumber evidence="3">3.1.3.48</ecNumber>
    </recommendedName>
</protein>
<dbReference type="SUPFAM" id="SSF49265">
    <property type="entry name" value="Fibronectin type III"/>
    <property type="match status" value="2"/>
</dbReference>
<feature type="domain" description="Tyrosine specific protein phosphatases" evidence="17">
    <location>
        <begin position="1303"/>
        <end position="1379"/>
    </location>
</feature>
<reference evidence="20" key="1">
    <citation type="submission" date="2021-12" db="EMBL/GenBank/DDBJ databases">
        <authorList>
            <person name="King R."/>
        </authorList>
    </citation>
    <scope>NUCLEOTIDE SEQUENCE</scope>
</reference>
<organism evidence="20 21">
    <name type="scientific">Brassicogethes aeneus</name>
    <name type="common">Rape pollen beetle</name>
    <name type="synonym">Meligethes aeneus</name>
    <dbReference type="NCBI Taxonomy" id="1431903"/>
    <lineage>
        <taxon>Eukaryota</taxon>
        <taxon>Metazoa</taxon>
        <taxon>Ecdysozoa</taxon>
        <taxon>Arthropoda</taxon>
        <taxon>Hexapoda</taxon>
        <taxon>Insecta</taxon>
        <taxon>Pterygota</taxon>
        <taxon>Neoptera</taxon>
        <taxon>Endopterygota</taxon>
        <taxon>Coleoptera</taxon>
        <taxon>Polyphaga</taxon>
        <taxon>Cucujiformia</taxon>
        <taxon>Nitidulidae</taxon>
        <taxon>Meligethinae</taxon>
        <taxon>Brassicogethes</taxon>
    </lineage>
</organism>
<dbReference type="PANTHER" id="PTHR19134:SF495">
    <property type="entry name" value="TYROSINE-PROTEIN PHOSPHATASE 69D"/>
    <property type="match status" value="1"/>
</dbReference>
<dbReference type="InterPro" id="IPR050348">
    <property type="entry name" value="Protein-Tyr_Phosphatase"/>
</dbReference>
<dbReference type="PRINTS" id="PR00700">
    <property type="entry name" value="PRTYPHPHTASE"/>
</dbReference>
<dbReference type="InterPro" id="IPR000387">
    <property type="entry name" value="Tyr_Pase_dom"/>
</dbReference>
<proteinExistence type="inferred from homology"/>
<comment type="similarity">
    <text evidence="2">Belongs to the protein-tyrosine phosphatase family. Receptor class 2A subfamily.</text>
</comment>
<keyword evidence="11" id="KW-1015">Disulfide bond</keyword>
<dbReference type="FunFam" id="3.90.190.10:FF:000102">
    <property type="entry name" value="Receptor-type tyrosine-protein phosphatase"/>
    <property type="match status" value="1"/>
</dbReference>
<dbReference type="GO" id="GO:0005001">
    <property type="term" value="F:transmembrane receptor protein tyrosine phosphatase activity"/>
    <property type="evidence" value="ECO:0007669"/>
    <property type="project" value="UniProtKB-ARBA"/>
</dbReference>
<dbReference type="PROSITE" id="PS50853">
    <property type="entry name" value="FN3"/>
    <property type="match status" value="3"/>
</dbReference>
<dbReference type="SMART" id="SM00060">
    <property type="entry name" value="FN3"/>
    <property type="match status" value="3"/>
</dbReference>
<evidence type="ECO:0000256" key="2">
    <source>
        <dbReference type="ARBA" id="ARBA00010504"/>
    </source>
</evidence>
<keyword evidence="21" id="KW-1185">Reference proteome</keyword>
<dbReference type="SUPFAM" id="SSF48726">
    <property type="entry name" value="Immunoglobulin"/>
    <property type="match status" value="2"/>
</dbReference>
<dbReference type="InterPro" id="IPR000242">
    <property type="entry name" value="PTP_cat"/>
</dbReference>
<keyword evidence="10" id="KW-0472">Membrane</keyword>
<feature type="domain" description="Fibronectin type-III" evidence="19">
    <location>
        <begin position="242"/>
        <end position="339"/>
    </location>
</feature>
<dbReference type="InterPro" id="IPR016130">
    <property type="entry name" value="Tyr_Pase_AS"/>
</dbReference>
<evidence type="ECO:0000256" key="4">
    <source>
        <dbReference type="ARBA" id="ARBA00022692"/>
    </source>
</evidence>
<dbReference type="PROSITE" id="PS50835">
    <property type="entry name" value="IG_LIKE"/>
    <property type="match status" value="1"/>
</dbReference>
<feature type="domain" description="Fibronectin type-III" evidence="19">
    <location>
        <begin position="340"/>
        <end position="436"/>
    </location>
</feature>
<dbReference type="InterPro" id="IPR036179">
    <property type="entry name" value="Ig-like_dom_sf"/>
</dbReference>
<feature type="domain" description="Tyrosine-protein phosphatase" evidence="16">
    <location>
        <begin position="836"/>
        <end position="1099"/>
    </location>
</feature>
<dbReference type="Pfam" id="PF00102">
    <property type="entry name" value="Y_phosphatase"/>
    <property type="match status" value="2"/>
</dbReference>